<sequence>MTDFSPDFQATTLFPPQTQNTFTNLLLSNSITHPNRRFLGTREFTTLTRGPFEWYSYQNTIRLVLELKSYLLSIDVQKSSKVAIFARNRTEWTVLDLACQWIGAISVPLYDTQSNEEIQFILKDANIEIIFTQVDKLETIKHCKNIKQVIIFDDLLEDRIWIIQNEKYLNFKLPTVISLQPKDEEYFDELDKIEGIFDPCKNIRTGQIIRSKEIGDGTFYYREFTADYSNLGKLKITPESLSIVTGTFWMGMSQFSKEYDETCLKAISQSQTNEDDIMTLVYTSGTTGMPKGVILTQKNVVWTSFQMAVKRFIPEEKPIKNSLNQIIATRQEFGISYLPLAHIYQRALQGVLMFKQAANAYWQGDTTKLLEDVKLARITIFFMVPRICQKIVSGIKAKVESSFLKTKIFGFCYSSRKTTLELYRANYNEKLLQIYKNELTKTNLNHEDNYSFIKQNRFQFSKYTNLIFNKFPEMIGGRCRLFVTGSAPLSQSDGEFLAICFNVHLFEGFGMSETSAHGAVQSIHTMNYGFIGEALEAETQMRIRSVPEMGYTIEDKKIVTFAGKQLEVTNPRGELLIRGPSVFQGYWNDEAKTKESFDGDWFITGDIAEFDSVTKQVQLIDRKRGIFKLSQGEFISVNQIEDALSKSRFVEQLYVYASRYEPYPIAVVVPNMNYLGTKVKTTDQVTTSIDAIVAIMNDFRALGKASSMKGYEIPKAIVLESEQWTPENGLLTPGMKVKRPSCRDKYASVCNDIYNRLSKAEGPTVEQVAAIVVKSVSEGPLEDTKSHSSGGSNFTGMR</sequence>
<evidence type="ECO:0000256" key="1">
    <source>
        <dbReference type="ARBA" id="ARBA00022741"/>
    </source>
</evidence>
<dbReference type="PANTHER" id="PTHR43272:SF33">
    <property type="entry name" value="AMP-BINDING DOMAIN-CONTAINING PROTEIN-RELATED"/>
    <property type="match status" value="1"/>
</dbReference>
<evidence type="ECO:0000313" key="6">
    <source>
        <dbReference type="EMBL" id="KAH0570166.1"/>
    </source>
</evidence>
<reference evidence="5 6" key="1">
    <citation type="journal article" date="2014" name="PLoS Genet.">
        <title>The Genome of Spironucleus salmonicida Highlights a Fish Pathogen Adapted to Fluctuating Environments.</title>
        <authorList>
            <person name="Xu F."/>
            <person name="Jerlstrom-Hultqvist J."/>
            <person name="Einarsson E."/>
            <person name="Astvaldsson A."/>
            <person name="Svard S.G."/>
            <person name="Andersson J.O."/>
        </authorList>
    </citation>
    <scope>NUCLEOTIDE SEQUENCE</scope>
    <source>
        <strain evidence="6">ATCC 50377</strain>
    </source>
</reference>
<dbReference type="InterPro" id="IPR000873">
    <property type="entry name" value="AMP-dep_synth/lig_dom"/>
</dbReference>
<proteinExistence type="predicted"/>
<evidence type="ECO:0000256" key="3">
    <source>
        <dbReference type="SAM" id="MobiDB-lite"/>
    </source>
</evidence>
<reference evidence="6" key="2">
    <citation type="submission" date="2020-12" db="EMBL/GenBank/DDBJ databases">
        <title>New Spironucleus salmonicida genome in near-complete chromosomes.</title>
        <authorList>
            <person name="Xu F."/>
            <person name="Kurt Z."/>
            <person name="Jimenez-Gonzalez A."/>
            <person name="Astvaldsson A."/>
            <person name="Andersson J.O."/>
            <person name="Svard S.G."/>
        </authorList>
    </citation>
    <scope>NUCLEOTIDE SEQUENCE</scope>
    <source>
        <strain evidence="6">ATCC 50377</strain>
    </source>
</reference>
<evidence type="ECO:0000313" key="7">
    <source>
        <dbReference type="Proteomes" id="UP000018208"/>
    </source>
</evidence>
<evidence type="ECO:0000259" key="4">
    <source>
        <dbReference type="Pfam" id="PF00501"/>
    </source>
</evidence>
<name>V6LE93_9EUKA</name>
<protein>
    <submittedName>
        <fullName evidence="5">Long chain fatty acid CoA ligase</fullName>
    </submittedName>
</protein>
<keyword evidence="7" id="KW-1185">Reference proteome</keyword>
<dbReference type="OrthoDB" id="1700726at2759"/>
<dbReference type="InterPro" id="IPR020845">
    <property type="entry name" value="AMP-binding_CS"/>
</dbReference>
<dbReference type="Gene3D" id="3.40.50.12780">
    <property type="entry name" value="N-terminal domain of ligase-like"/>
    <property type="match status" value="2"/>
</dbReference>
<keyword evidence="1" id="KW-0547">Nucleotide-binding</keyword>
<feature type="domain" description="AMP-dependent synthetase/ligase" evidence="4">
    <location>
        <begin position="46"/>
        <end position="587"/>
    </location>
</feature>
<organism evidence="5">
    <name type="scientific">Spironucleus salmonicida</name>
    <dbReference type="NCBI Taxonomy" id="348837"/>
    <lineage>
        <taxon>Eukaryota</taxon>
        <taxon>Metamonada</taxon>
        <taxon>Diplomonadida</taxon>
        <taxon>Hexamitidae</taxon>
        <taxon>Hexamitinae</taxon>
        <taxon>Spironucleus</taxon>
    </lineage>
</organism>
<dbReference type="PANTHER" id="PTHR43272">
    <property type="entry name" value="LONG-CHAIN-FATTY-ACID--COA LIGASE"/>
    <property type="match status" value="1"/>
</dbReference>
<dbReference type="Pfam" id="PF00501">
    <property type="entry name" value="AMP-binding"/>
    <property type="match status" value="1"/>
</dbReference>
<dbReference type="GO" id="GO:0005524">
    <property type="term" value="F:ATP binding"/>
    <property type="evidence" value="ECO:0007669"/>
    <property type="project" value="UniProtKB-KW"/>
</dbReference>
<dbReference type="GO" id="GO:0005783">
    <property type="term" value="C:endoplasmic reticulum"/>
    <property type="evidence" value="ECO:0007669"/>
    <property type="project" value="TreeGrafter"/>
</dbReference>
<feature type="region of interest" description="Disordered" evidence="3">
    <location>
        <begin position="779"/>
        <end position="798"/>
    </location>
</feature>
<dbReference type="PROSITE" id="PS00455">
    <property type="entry name" value="AMP_BINDING"/>
    <property type="match status" value="1"/>
</dbReference>
<dbReference type="VEuPathDB" id="GiardiaDB:SS50377_28141"/>
<dbReference type="SUPFAM" id="SSF56801">
    <property type="entry name" value="Acetyl-CoA synthetase-like"/>
    <property type="match status" value="1"/>
</dbReference>
<evidence type="ECO:0000256" key="2">
    <source>
        <dbReference type="ARBA" id="ARBA00022840"/>
    </source>
</evidence>
<accession>V6LE93</accession>
<dbReference type="EMBL" id="AUWU02000008">
    <property type="protein sequence ID" value="KAH0570166.1"/>
    <property type="molecule type" value="Genomic_DNA"/>
</dbReference>
<feature type="compositionally biased region" description="Polar residues" evidence="3">
    <location>
        <begin position="787"/>
        <end position="798"/>
    </location>
</feature>
<dbReference type="GO" id="GO:0004467">
    <property type="term" value="F:long-chain fatty acid-CoA ligase activity"/>
    <property type="evidence" value="ECO:0007669"/>
    <property type="project" value="TreeGrafter"/>
</dbReference>
<gene>
    <name evidence="5" type="ORF">SS50377_17594</name>
    <name evidence="6" type="ORF">SS50377_28141</name>
</gene>
<keyword evidence="5" id="KW-0436">Ligase</keyword>
<dbReference type="InterPro" id="IPR042099">
    <property type="entry name" value="ANL_N_sf"/>
</dbReference>
<dbReference type="EMBL" id="KI546154">
    <property type="protein sequence ID" value="EST42825.1"/>
    <property type="molecule type" value="Genomic_DNA"/>
</dbReference>
<dbReference type="Proteomes" id="UP000018208">
    <property type="component" value="Unassembled WGS sequence"/>
</dbReference>
<evidence type="ECO:0000313" key="5">
    <source>
        <dbReference type="EMBL" id="EST42825.1"/>
    </source>
</evidence>
<dbReference type="GO" id="GO:0016020">
    <property type="term" value="C:membrane"/>
    <property type="evidence" value="ECO:0007669"/>
    <property type="project" value="TreeGrafter"/>
</dbReference>
<keyword evidence="2" id="KW-0067">ATP-binding</keyword>
<dbReference type="AlphaFoldDB" id="V6LE93"/>